<protein>
    <submittedName>
        <fullName evidence="1">Uncharacterized protein</fullName>
    </submittedName>
</protein>
<name>A0A5D2B8Y0_GOSDA</name>
<keyword evidence="2" id="KW-1185">Reference proteome</keyword>
<evidence type="ECO:0000313" key="1">
    <source>
        <dbReference type="EMBL" id="TYG53409.1"/>
    </source>
</evidence>
<dbReference type="Proteomes" id="UP000323506">
    <property type="component" value="Chromosome D09"/>
</dbReference>
<proteinExistence type="predicted"/>
<gene>
    <name evidence="1" type="ORF">ES288_D09G107600v1</name>
</gene>
<dbReference type="AlphaFoldDB" id="A0A5D2B8Y0"/>
<sequence length="116" mass="13040">MASQEPAEWMFLNSHMEETPPFSSARVLKPVSQIAVNDQAALEPSTFARSPMATEQARSGVRRPYGEEWLEGVVVHAREGAYWLCARAISETLRFPIRFGFGLRVFGCILDLVIRV</sequence>
<dbReference type="EMBL" id="CM017709">
    <property type="protein sequence ID" value="TYG53409.1"/>
    <property type="molecule type" value="Genomic_DNA"/>
</dbReference>
<evidence type="ECO:0000313" key="2">
    <source>
        <dbReference type="Proteomes" id="UP000323506"/>
    </source>
</evidence>
<organism evidence="1 2">
    <name type="scientific">Gossypium darwinii</name>
    <name type="common">Darwin's cotton</name>
    <name type="synonym">Gossypium barbadense var. darwinii</name>
    <dbReference type="NCBI Taxonomy" id="34276"/>
    <lineage>
        <taxon>Eukaryota</taxon>
        <taxon>Viridiplantae</taxon>
        <taxon>Streptophyta</taxon>
        <taxon>Embryophyta</taxon>
        <taxon>Tracheophyta</taxon>
        <taxon>Spermatophyta</taxon>
        <taxon>Magnoliopsida</taxon>
        <taxon>eudicotyledons</taxon>
        <taxon>Gunneridae</taxon>
        <taxon>Pentapetalae</taxon>
        <taxon>rosids</taxon>
        <taxon>malvids</taxon>
        <taxon>Malvales</taxon>
        <taxon>Malvaceae</taxon>
        <taxon>Malvoideae</taxon>
        <taxon>Gossypium</taxon>
    </lineage>
</organism>
<reference evidence="1 2" key="1">
    <citation type="submission" date="2019-06" db="EMBL/GenBank/DDBJ databases">
        <title>WGS assembly of Gossypium darwinii.</title>
        <authorList>
            <person name="Chen Z.J."/>
            <person name="Sreedasyam A."/>
            <person name="Ando A."/>
            <person name="Song Q."/>
            <person name="De L."/>
            <person name="Hulse-Kemp A."/>
            <person name="Ding M."/>
            <person name="Ye W."/>
            <person name="Kirkbride R."/>
            <person name="Jenkins J."/>
            <person name="Plott C."/>
            <person name="Lovell J."/>
            <person name="Lin Y.-M."/>
            <person name="Vaughn R."/>
            <person name="Liu B."/>
            <person name="Li W."/>
            <person name="Simpson S."/>
            <person name="Scheffler B."/>
            <person name="Saski C."/>
            <person name="Grover C."/>
            <person name="Hu G."/>
            <person name="Conover J."/>
            <person name="Carlson J."/>
            <person name="Shu S."/>
            <person name="Boston L."/>
            <person name="Williams M."/>
            <person name="Peterson D."/>
            <person name="Mcgee K."/>
            <person name="Jones D."/>
            <person name="Wendel J."/>
            <person name="Stelly D."/>
            <person name="Grimwood J."/>
            <person name="Schmutz J."/>
        </authorList>
    </citation>
    <scope>NUCLEOTIDE SEQUENCE [LARGE SCALE GENOMIC DNA]</scope>
    <source>
        <strain evidence="1">1808015.09</strain>
    </source>
</reference>
<accession>A0A5D2B8Y0</accession>